<evidence type="ECO:0000256" key="7">
    <source>
        <dbReference type="SAM" id="MobiDB-lite"/>
    </source>
</evidence>
<keyword evidence="3 9" id="KW-0808">Transferase</keyword>
<keyword evidence="2" id="KW-1003">Cell membrane</keyword>
<evidence type="ECO:0000313" key="10">
    <source>
        <dbReference type="Proteomes" id="UP000824249"/>
    </source>
</evidence>
<keyword evidence="5 8" id="KW-1133">Transmembrane helix</keyword>
<protein>
    <submittedName>
        <fullName evidence="9">Prolipoprotein diacylglyceryl transferase</fullName>
    </submittedName>
</protein>
<comment type="similarity">
    <text evidence="1">Belongs to the Lgt family.</text>
</comment>
<feature type="transmembrane region" description="Helical" evidence="8">
    <location>
        <begin position="49"/>
        <end position="70"/>
    </location>
</feature>
<evidence type="ECO:0000256" key="3">
    <source>
        <dbReference type="ARBA" id="ARBA00022679"/>
    </source>
</evidence>
<keyword evidence="6 8" id="KW-0472">Membrane</keyword>
<dbReference type="InterPro" id="IPR001640">
    <property type="entry name" value="Lgt"/>
</dbReference>
<feature type="transmembrane region" description="Helical" evidence="8">
    <location>
        <begin position="15"/>
        <end position="37"/>
    </location>
</feature>
<feature type="transmembrane region" description="Helical" evidence="8">
    <location>
        <begin position="181"/>
        <end position="199"/>
    </location>
</feature>
<reference evidence="9" key="2">
    <citation type="submission" date="2021-04" db="EMBL/GenBank/DDBJ databases">
        <authorList>
            <person name="Gilroy R."/>
        </authorList>
    </citation>
    <scope>NUCLEOTIDE SEQUENCE</scope>
    <source>
        <strain evidence="9">26628</strain>
    </source>
</reference>
<dbReference type="AlphaFoldDB" id="A0A9D1VT72"/>
<proteinExistence type="inferred from homology"/>
<name>A0A9D1VT72_9FIRM</name>
<accession>A0A9D1VT72</accession>
<dbReference type="PANTHER" id="PTHR30589">
    <property type="entry name" value="PROLIPOPROTEIN DIACYLGLYCERYL TRANSFERASE"/>
    <property type="match status" value="1"/>
</dbReference>
<feature type="transmembrane region" description="Helical" evidence="8">
    <location>
        <begin position="241"/>
        <end position="260"/>
    </location>
</feature>
<dbReference type="GO" id="GO:0042158">
    <property type="term" value="P:lipoprotein biosynthetic process"/>
    <property type="evidence" value="ECO:0007669"/>
    <property type="project" value="InterPro"/>
</dbReference>
<keyword evidence="4 8" id="KW-0812">Transmembrane</keyword>
<feature type="compositionally biased region" description="Basic and acidic residues" evidence="7">
    <location>
        <begin position="306"/>
        <end position="325"/>
    </location>
</feature>
<comment type="caution">
    <text evidence="9">The sequence shown here is derived from an EMBL/GenBank/DDBJ whole genome shotgun (WGS) entry which is preliminary data.</text>
</comment>
<evidence type="ECO:0000256" key="5">
    <source>
        <dbReference type="ARBA" id="ARBA00022989"/>
    </source>
</evidence>
<reference evidence="9" key="1">
    <citation type="journal article" date="2021" name="PeerJ">
        <title>Extensive microbial diversity within the chicken gut microbiome revealed by metagenomics and culture.</title>
        <authorList>
            <person name="Gilroy R."/>
            <person name="Ravi A."/>
            <person name="Getino M."/>
            <person name="Pursley I."/>
            <person name="Horton D.L."/>
            <person name="Alikhan N.F."/>
            <person name="Baker D."/>
            <person name="Gharbi K."/>
            <person name="Hall N."/>
            <person name="Watson M."/>
            <person name="Adriaenssens E.M."/>
            <person name="Foster-Nyarko E."/>
            <person name="Jarju S."/>
            <person name="Secka A."/>
            <person name="Antonio M."/>
            <person name="Oren A."/>
            <person name="Chaudhuri R.R."/>
            <person name="La Ragione R."/>
            <person name="Hildebrand F."/>
            <person name="Pallen M.J."/>
        </authorList>
    </citation>
    <scope>NUCLEOTIDE SEQUENCE</scope>
    <source>
        <strain evidence="9">26628</strain>
    </source>
</reference>
<evidence type="ECO:0000313" key="9">
    <source>
        <dbReference type="EMBL" id="HIX46544.1"/>
    </source>
</evidence>
<feature type="transmembrane region" description="Helical" evidence="8">
    <location>
        <begin position="90"/>
        <end position="113"/>
    </location>
</feature>
<dbReference type="GO" id="GO:0005886">
    <property type="term" value="C:plasma membrane"/>
    <property type="evidence" value="ECO:0007669"/>
    <property type="project" value="InterPro"/>
</dbReference>
<evidence type="ECO:0000256" key="1">
    <source>
        <dbReference type="ARBA" id="ARBA00007150"/>
    </source>
</evidence>
<evidence type="ECO:0000256" key="8">
    <source>
        <dbReference type="SAM" id="Phobius"/>
    </source>
</evidence>
<evidence type="ECO:0000256" key="4">
    <source>
        <dbReference type="ARBA" id="ARBA00022692"/>
    </source>
</evidence>
<evidence type="ECO:0000256" key="6">
    <source>
        <dbReference type="ARBA" id="ARBA00023136"/>
    </source>
</evidence>
<organism evidence="9 10">
    <name type="scientific">Candidatus Borkfalkia faecigallinarum</name>
    <dbReference type="NCBI Taxonomy" id="2838509"/>
    <lineage>
        <taxon>Bacteria</taxon>
        <taxon>Bacillati</taxon>
        <taxon>Bacillota</taxon>
        <taxon>Clostridia</taxon>
        <taxon>Christensenellales</taxon>
        <taxon>Christensenellaceae</taxon>
        <taxon>Candidatus Borkfalkia</taxon>
    </lineage>
</organism>
<dbReference type="Proteomes" id="UP000824249">
    <property type="component" value="Unassembled WGS sequence"/>
</dbReference>
<feature type="region of interest" description="Disordered" evidence="7">
    <location>
        <begin position="274"/>
        <end position="325"/>
    </location>
</feature>
<dbReference type="GO" id="GO:0008961">
    <property type="term" value="F:phosphatidylglycerol-prolipoprotein diacylglyceryl transferase activity"/>
    <property type="evidence" value="ECO:0007669"/>
    <property type="project" value="InterPro"/>
</dbReference>
<sequence length="325" mass="34338">MYPYPLLSFPDGSSIGFYEICMLVGVIAAMVLFSLLAGRRKMPAKMQNLILVGIVVSVVVGYLTAVLFQAVYNALETGEFVIDETTGATFYGGLIGGAACLILIYFVGSRILFGSNAEGVRRFPTLANIAAACVPLAHGFGRIGCLLAGCCHGGETDAWYGIPMDIGVSDGVYVKVVPLQLFEAIFLFALAAFIIARIWKGKGLEAPVYLIGYGVWRFVIEFFRTDDRGASLIPGLSPSQVTAIFMILVGAAIYVGYFVICSRKGRGFFADPAQAAKGGSAAGDPSLKNGSAAEVPAPQSGAFADADSKEESAAAQESRTDKSDR</sequence>
<dbReference type="Pfam" id="PF01790">
    <property type="entry name" value="LGT"/>
    <property type="match status" value="1"/>
</dbReference>
<dbReference type="EMBL" id="DXFD01000041">
    <property type="protein sequence ID" value="HIX46544.1"/>
    <property type="molecule type" value="Genomic_DNA"/>
</dbReference>
<dbReference type="PANTHER" id="PTHR30589:SF0">
    <property type="entry name" value="PHOSPHATIDYLGLYCEROL--PROLIPOPROTEIN DIACYLGLYCERYL TRANSFERASE"/>
    <property type="match status" value="1"/>
</dbReference>
<evidence type="ECO:0000256" key="2">
    <source>
        <dbReference type="ARBA" id="ARBA00022475"/>
    </source>
</evidence>
<gene>
    <name evidence="9" type="ORF">H9737_02505</name>
</gene>